<name>A0A9P7ZY37_MORAP</name>
<dbReference type="Gene3D" id="3.40.50.300">
    <property type="entry name" value="P-loop containing nucleotide triphosphate hydrolases"/>
    <property type="match status" value="3"/>
</dbReference>
<dbReference type="SMART" id="SM00490">
    <property type="entry name" value="HELICc"/>
    <property type="match status" value="1"/>
</dbReference>
<keyword evidence="13" id="KW-0539">Nucleus</keyword>
<evidence type="ECO:0000256" key="3">
    <source>
        <dbReference type="ARBA" id="ARBA00022481"/>
    </source>
</evidence>
<dbReference type="FunFam" id="3.40.50.300:FF:000273">
    <property type="entry name" value="GTP-binding protein Rheb homolog"/>
    <property type="match status" value="1"/>
</dbReference>
<keyword evidence="6" id="KW-0547">Nucleotide-binding</keyword>
<dbReference type="FunFam" id="1.10.3380.30:FF:000002">
    <property type="entry name" value="superkiller viralicidic activity 2-like 2"/>
    <property type="match status" value="1"/>
</dbReference>
<evidence type="ECO:0000256" key="2">
    <source>
        <dbReference type="ARBA" id="ARBA00010140"/>
    </source>
</evidence>
<evidence type="ECO:0000256" key="13">
    <source>
        <dbReference type="ARBA" id="ARBA00023242"/>
    </source>
</evidence>
<evidence type="ECO:0000259" key="20">
    <source>
        <dbReference type="PROSITE" id="PS51192"/>
    </source>
</evidence>
<evidence type="ECO:0000256" key="14">
    <source>
        <dbReference type="ARBA" id="ARBA00023288"/>
    </source>
</evidence>
<comment type="caution">
    <text evidence="22">The sequence shown here is derived from an EMBL/GenBank/DDBJ whole genome shotgun (WGS) entry which is preliminary data.</text>
</comment>
<dbReference type="InterPro" id="IPR027417">
    <property type="entry name" value="P-loop_NTPase"/>
</dbReference>
<keyword evidence="7" id="KW-0378">Hydrolase</keyword>
<keyword evidence="3" id="KW-0488">Methylation</keyword>
<reference evidence="22" key="1">
    <citation type="submission" date="2021-07" db="EMBL/GenBank/DDBJ databases">
        <title>Draft genome of Mortierella alpina, strain LL118, isolated from an aspen leaf litter sample.</title>
        <authorList>
            <person name="Yang S."/>
            <person name="Vinatzer B.A."/>
        </authorList>
    </citation>
    <scope>NUCLEOTIDE SEQUENCE</scope>
    <source>
        <strain evidence="22">LL118</strain>
    </source>
</reference>
<evidence type="ECO:0000256" key="17">
    <source>
        <dbReference type="ARBA" id="ARBA00046278"/>
    </source>
</evidence>
<evidence type="ECO:0000256" key="15">
    <source>
        <dbReference type="ARBA" id="ARBA00023289"/>
    </source>
</evidence>
<evidence type="ECO:0000313" key="22">
    <source>
        <dbReference type="EMBL" id="KAG9321013.1"/>
    </source>
</evidence>
<dbReference type="GO" id="GO:0046872">
    <property type="term" value="F:metal ion binding"/>
    <property type="evidence" value="ECO:0007669"/>
    <property type="project" value="UniProtKB-KW"/>
</dbReference>
<evidence type="ECO:0000256" key="16">
    <source>
        <dbReference type="ARBA" id="ARBA00037969"/>
    </source>
</evidence>
<keyword evidence="4" id="KW-0698">rRNA processing</keyword>
<dbReference type="SMART" id="SM00173">
    <property type="entry name" value="RAS"/>
    <property type="match status" value="1"/>
</dbReference>
<dbReference type="CDD" id="cd18024">
    <property type="entry name" value="DEXHc_Mtr4-like"/>
    <property type="match status" value="1"/>
</dbReference>
<evidence type="ECO:0000256" key="19">
    <source>
        <dbReference type="SAM" id="MobiDB-lite"/>
    </source>
</evidence>
<feature type="region of interest" description="Disordered" evidence="19">
    <location>
        <begin position="553"/>
        <end position="579"/>
    </location>
</feature>
<dbReference type="AlphaFoldDB" id="A0A9P7ZY37"/>
<dbReference type="PROSITE" id="PS51421">
    <property type="entry name" value="RAS"/>
    <property type="match status" value="1"/>
</dbReference>
<evidence type="ECO:0000256" key="7">
    <source>
        <dbReference type="ARBA" id="ARBA00022801"/>
    </source>
</evidence>
<dbReference type="CDD" id="cd13154">
    <property type="entry name" value="KOW_Mtr4"/>
    <property type="match status" value="1"/>
</dbReference>
<accession>A0A9P7ZY37</accession>
<keyword evidence="14" id="KW-0449">Lipoprotein</keyword>
<dbReference type="SUPFAM" id="SSF52540">
    <property type="entry name" value="P-loop containing nucleoside triphosphate hydrolases"/>
    <property type="match status" value="2"/>
</dbReference>
<dbReference type="SMART" id="SM00487">
    <property type="entry name" value="DEXDc"/>
    <property type="match status" value="1"/>
</dbReference>
<sequence length="1264" mass="141067">MSSSATQTPAKSPKLRRIALLGSRAVGKSSMTIQFVENVFVDSYYPTIENTFTKPISHQGQEYAAEIIDTAGQDEFSIFNGKHALDIHGYILVYSVTSKLSFDMIKIIRDKILNYTGTDWVPIVIVGNKSDLHGQRQISTEEGEELAALWNCQSCESSAKHNENIGRVFELMIGEIEKSTNLDMFSGEEDIFEVFNSGSAEDFSSYEAADAPRLTKRKDNTDSENGNAKKHAPHSGTEDANKEMASMADAEDANHPQAKKPRVNTPMPTVTDSFEQDLKREIDAAVVLLDPSAAQAPIGDKLLVSHQVRHQVALPPAWDYVPISEHIPEVVPARTYPFTLDPFQKLATYSIERGESVLVSAHTSAGKTVVAEFAIATALRGMQRVIYTSPIKALSNQKYRELLEEFGDVGLMTGDVTINPSASCLVMTTEILRSMLYRGSEVMREVSWVIFDEIHYMRDSERGVVWEETIILLPPKCHYVFLSATIPNAMEFAEWICKNKEQPCHVVYTDFRPTPLQHYLFPQGGEGIHLVVDEKGQFREDNFQKALGALTDAQGPAADDARSRGGRKDAKKGKKGASNNEPSDIYKIIKMILVKNYHPVIVFSFSKRECETLAMKMSKLDFNNEDESKMVNQVFTNAISSLSEDDRTLPQIEHIIPLLRRGIGIHHAGLLPILKEVIEILFQEGLLKVLFATETFSIGLNMPAKTVVFTSVRKWDGKETRWVSGGEYIQMSGRAGRRGLDDRGIVIMMLDEKMEPAIAKGMVKGTADALNSAFHLSYNMILNLTRVEGISSEYMLERCFYQFQNNANIPQLERELATLEAAKANIKLEDEESIASYHEIRQQLLIMQKDIRAVINHPTHALPYLQAGRAVKVSYEDQDFGWGIVVSYSRKMPSIVKGAPPPTSFDPIYIVDVLLYCAPDSTITPGLDGLAPGVKACPPGVKGELKVVPILLSCLEAIATPRIFLLKDITSSEARNTVHKSILELQRRFPDGIPLLDPVENMNIKDAEFKKALGKVEMLEDALKNHPVVTNPPADGLEASYALYLEKVEKTNKIKTIKKQILDANSIAQLDELKCRKRVLRRLGYTSTADVIEMKGRVACEITSGDELLLTEMIFNGAFNDLKVEQTVALLSCFVFQEKSDTVPSLKEELATPLRLMQEAARRIAKVSQDCKLTVDEEEYVQSFRSELMDVVYAWANGARFSQICKMTDVFEGSIIRAFRRLEELLRQMASAAKSIGNTELESKFAAGIVCIKRDIIFASSLYL</sequence>
<dbReference type="GO" id="GO:0012505">
    <property type="term" value="C:endomembrane system"/>
    <property type="evidence" value="ECO:0007669"/>
    <property type="project" value="UniProtKB-SubCell"/>
</dbReference>
<dbReference type="InterPro" id="IPR014001">
    <property type="entry name" value="Helicase_ATP-bd"/>
</dbReference>
<keyword evidence="10" id="KW-0460">Magnesium</keyword>
<dbReference type="GO" id="GO:0006401">
    <property type="term" value="P:RNA catabolic process"/>
    <property type="evidence" value="ECO:0007669"/>
    <property type="project" value="InterPro"/>
</dbReference>
<dbReference type="InterPro" id="IPR050699">
    <property type="entry name" value="RNA-DNA_Helicase"/>
</dbReference>
<dbReference type="GO" id="GO:0005634">
    <property type="term" value="C:nucleus"/>
    <property type="evidence" value="ECO:0007669"/>
    <property type="project" value="UniProtKB-SubCell"/>
</dbReference>
<comment type="similarity">
    <text evidence="16">Belongs to the small GTPase superfamily. Rheb family.</text>
</comment>
<keyword evidence="11" id="KW-0342">GTP-binding</keyword>
<evidence type="ECO:0000256" key="18">
    <source>
        <dbReference type="ARBA" id="ARBA00049117"/>
    </source>
</evidence>
<proteinExistence type="inferred from homology"/>
<dbReference type="GO" id="GO:0005524">
    <property type="term" value="F:ATP binding"/>
    <property type="evidence" value="ECO:0007669"/>
    <property type="project" value="UniProtKB-KW"/>
</dbReference>
<dbReference type="Pfam" id="PF00270">
    <property type="entry name" value="DEAD"/>
    <property type="match status" value="1"/>
</dbReference>
<keyword evidence="9" id="KW-0067">ATP-binding</keyword>
<dbReference type="InterPro" id="IPR011545">
    <property type="entry name" value="DEAD/DEAH_box_helicase_dom"/>
</dbReference>
<dbReference type="InterPro" id="IPR025696">
    <property type="entry name" value="Beta-barrel_MTR4"/>
</dbReference>
<evidence type="ECO:0000256" key="4">
    <source>
        <dbReference type="ARBA" id="ARBA00022552"/>
    </source>
</evidence>
<gene>
    <name evidence="22" type="ORF">KVV02_003022</name>
</gene>
<dbReference type="Pfam" id="PF21408">
    <property type="entry name" value="MTR4-like_stalk"/>
    <property type="match status" value="1"/>
</dbReference>
<dbReference type="GO" id="GO:0000460">
    <property type="term" value="P:maturation of 5.8S rRNA"/>
    <property type="evidence" value="ECO:0007669"/>
    <property type="project" value="TreeGrafter"/>
</dbReference>
<feature type="region of interest" description="Disordered" evidence="19">
    <location>
        <begin position="206"/>
        <end position="270"/>
    </location>
</feature>
<dbReference type="Proteomes" id="UP000717515">
    <property type="component" value="Unassembled WGS sequence"/>
</dbReference>
<dbReference type="Pfam" id="PF00271">
    <property type="entry name" value="Helicase_C"/>
    <property type="match status" value="1"/>
</dbReference>
<dbReference type="GO" id="GO:0003924">
    <property type="term" value="F:GTPase activity"/>
    <property type="evidence" value="ECO:0007669"/>
    <property type="project" value="InterPro"/>
</dbReference>
<dbReference type="SMART" id="SM00175">
    <property type="entry name" value="RAB"/>
    <property type="match status" value="1"/>
</dbReference>
<dbReference type="NCBIfam" id="TIGR00231">
    <property type="entry name" value="small_GTP"/>
    <property type="match status" value="1"/>
</dbReference>
<evidence type="ECO:0008006" key="24">
    <source>
        <dbReference type="Google" id="ProtNLM"/>
    </source>
</evidence>
<organism evidence="22 23">
    <name type="scientific">Mortierella alpina</name>
    <name type="common">Oleaginous fungus</name>
    <name type="synonym">Mortierella renispora</name>
    <dbReference type="NCBI Taxonomy" id="64518"/>
    <lineage>
        <taxon>Eukaryota</taxon>
        <taxon>Fungi</taxon>
        <taxon>Fungi incertae sedis</taxon>
        <taxon>Mucoromycota</taxon>
        <taxon>Mortierellomycotina</taxon>
        <taxon>Mortierellomycetes</taxon>
        <taxon>Mortierellales</taxon>
        <taxon>Mortierellaceae</taxon>
        <taxon>Mortierella</taxon>
    </lineage>
</organism>
<dbReference type="InterPro" id="IPR012961">
    <property type="entry name" value="Ski2/MTR4_C"/>
</dbReference>
<dbReference type="PIRSF" id="PIRSF005198">
    <property type="entry name" value="Antiviral_helicase_SKI2"/>
    <property type="match status" value="1"/>
</dbReference>
<dbReference type="SMART" id="SM01142">
    <property type="entry name" value="DSHCT"/>
    <property type="match status" value="1"/>
</dbReference>
<dbReference type="CDD" id="cd18795">
    <property type="entry name" value="SF2_C_Ski2"/>
    <property type="match status" value="1"/>
</dbReference>
<dbReference type="PROSITE" id="PS51192">
    <property type="entry name" value="HELICASE_ATP_BIND_1"/>
    <property type="match status" value="1"/>
</dbReference>
<dbReference type="SMART" id="SM00174">
    <property type="entry name" value="RHO"/>
    <property type="match status" value="1"/>
</dbReference>
<evidence type="ECO:0000313" key="23">
    <source>
        <dbReference type="Proteomes" id="UP000717515"/>
    </source>
</evidence>
<comment type="subcellular location">
    <subcellularLocation>
        <location evidence="17">Endomembrane system</location>
        <topology evidence="17">Lipid-anchor</topology>
        <orientation evidence="17">Cytoplasmic side</orientation>
    </subcellularLocation>
    <subcellularLocation>
        <location evidence="1">Nucleus</location>
    </subcellularLocation>
</comment>
<comment type="similarity">
    <text evidence="2">Belongs to the helicase family. SKI2 subfamily.</text>
</comment>
<keyword evidence="8" id="KW-0347">Helicase</keyword>
<evidence type="ECO:0000256" key="9">
    <source>
        <dbReference type="ARBA" id="ARBA00022840"/>
    </source>
</evidence>
<dbReference type="Pfam" id="PF13234">
    <property type="entry name" value="MTR4_beta-barrel"/>
    <property type="match status" value="1"/>
</dbReference>
<dbReference type="InterPro" id="IPR001650">
    <property type="entry name" value="Helicase_C-like"/>
</dbReference>
<dbReference type="InterPro" id="IPR048392">
    <property type="entry name" value="MTR4-like_stalk"/>
</dbReference>
<dbReference type="FunFam" id="2.40.30.300:FF:000001">
    <property type="entry name" value="Mtr4 exosome RNA helicase"/>
    <property type="match status" value="1"/>
</dbReference>
<dbReference type="PROSITE" id="PS51194">
    <property type="entry name" value="HELICASE_CTER"/>
    <property type="match status" value="1"/>
</dbReference>
<dbReference type="CDD" id="cd04137">
    <property type="entry name" value="RheB"/>
    <property type="match status" value="1"/>
</dbReference>
<evidence type="ECO:0000256" key="11">
    <source>
        <dbReference type="ARBA" id="ARBA00023134"/>
    </source>
</evidence>
<evidence type="ECO:0000256" key="8">
    <source>
        <dbReference type="ARBA" id="ARBA00022806"/>
    </source>
</evidence>
<dbReference type="PRINTS" id="PR00449">
    <property type="entry name" value="RASTRNSFRMNG"/>
</dbReference>
<evidence type="ECO:0000256" key="6">
    <source>
        <dbReference type="ARBA" id="ARBA00022741"/>
    </source>
</evidence>
<keyword evidence="12" id="KW-0472">Membrane</keyword>
<dbReference type="Pfam" id="PF08148">
    <property type="entry name" value="DSHCT"/>
    <property type="match status" value="1"/>
</dbReference>
<feature type="domain" description="Helicase C-terminal" evidence="21">
    <location>
        <begin position="584"/>
        <end position="788"/>
    </location>
</feature>
<dbReference type="GO" id="GO:0003723">
    <property type="term" value="F:RNA binding"/>
    <property type="evidence" value="ECO:0007669"/>
    <property type="project" value="InterPro"/>
</dbReference>
<dbReference type="FunFam" id="3.40.50.300:FF:000083">
    <property type="entry name" value="ATP-dependent RNA helicase DOB1"/>
    <property type="match status" value="1"/>
</dbReference>
<dbReference type="Gene3D" id="2.40.30.300">
    <property type="match status" value="1"/>
</dbReference>
<dbReference type="EMBL" id="JAIFTL010000238">
    <property type="protein sequence ID" value="KAG9321013.1"/>
    <property type="molecule type" value="Genomic_DNA"/>
</dbReference>
<evidence type="ECO:0000256" key="5">
    <source>
        <dbReference type="ARBA" id="ARBA00022723"/>
    </source>
</evidence>
<keyword evidence="5" id="KW-0479">Metal-binding</keyword>
<dbReference type="PANTHER" id="PTHR12131">
    <property type="entry name" value="ATP-DEPENDENT RNA AND DNA HELICASE"/>
    <property type="match status" value="1"/>
</dbReference>
<evidence type="ECO:0000256" key="1">
    <source>
        <dbReference type="ARBA" id="ARBA00004123"/>
    </source>
</evidence>
<dbReference type="PROSITE" id="PS51419">
    <property type="entry name" value="RAB"/>
    <property type="match status" value="1"/>
</dbReference>
<dbReference type="PANTHER" id="PTHR12131:SF7">
    <property type="entry name" value="EXOSOME RNA HELICASE MTR4"/>
    <property type="match status" value="1"/>
</dbReference>
<feature type="compositionally biased region" description="Basic and acidic residues" evidence="19">
    <location>
        <begin position="559"/>
        <end position="568"/>
    </location>
</feature>
<dbReference type="InterPro" id="IPR005225">
    <property type="entry name" value="Small_GTP-bd"/>
</dbReference>
<feature type="domain" description="Helicase ATP-binding" evidence="20">
    <location>
        <begin position="348"/>
        <end position="504"/>
    </location>
</feature>
<dbReference type="FunFam" id="3.40.50.300:FF:000141">
    <property type="entry name" value="ATP-dependent RNA helicase DOB1"/>
    <property type="match status" value="1"/>
</dbReference>
<evidence type="ECO:0000259" key="21">
    <source>
        <dbReference type="PROSITE" id="PS51194"/>
    </source>
</evidence>
<dbReference type="InterPro" id="IPR001806">
    <property type="entry name" value="Small_GTPase"/>
</dbReference>
<evidence type="ECO:0000256" key="12">
    <source>
        <dbReference type="ARBA" id="ARBA00023136"/>
    </source>
</evidence>
<dbReference type="Gene3D" id="1.10.3380.30">
    <property type="match status" value="1"/>
</dbReference>
<comment type="catalytic activity">
    <reaction evidence="18">
        <text>GTP + H2O = GDP + phosphate + H(+)</text>
        <dbReference type="Rhea" id="RHEA:19669"/>
        <dbReference type="ChEBI" id="CHEBI:15377"/>
        <dbReference type="ChEBI" id="CHEBI:15378"/>
        <dbReference type="ChEBI" id="CHEBI:37565"/>
        <dbReference type="ChEBI" id="CHEBI:43474"/>
        <dbReference type="ChEBI" id="CHEBI:58189"/>
    </reaction>
    <physiologicalReaction direction="left-to-right" evidence="18">
        <dbReference type="Rhea" id="RHEA:19670"/>
    </physiologicalReaction>
</comment>
<protein>
    <recommendedName>
        <fullName evidence="24">Antiviral helicase</fullName>
    </recommendedName>
</protein>
<keyword evidence="15" id="KW-0636">Prenylation</keyword>
<dbReference type="GO" id="GO:0003724">
    <property type="term" value="F:RNA helicase activity"/>
    <property type="evidence" value="ECO:0007669"/>
    <property type="project" value="InterPro"/>
</dbReference>
<evidence type="ECO:0000256" key="10">
    <source>
        <dbReference type="ARBA" id="ARBA00022842"/>
    </source>
</evidence>
<dbReference type="GO" id="GO:0005525">
    <property type="term" value="F:GTP binding"/>
    <property type="evidence" value="ECO:0007669"/>
    <property type="project" value="UniProtKB-KW"/>
</dbReference>
<dbReference type="InterPro" id="IPR016438">
    <property type="entry name" value="SKI2-like"/>
</dbReference>
<dbReference type="Pfam" id="PF00071">
    <property type="entry name" value="Ras"/>
    <property type="match status" value="1"/>
</dbReference>